<gene>
    <name evidence="1" type="ORF">A4U43_C10F10340</name>
</gene>
<keyword evidence="2" id="KW-1185">Reference proteome</keyword>
<sequence length="235" mass="26550">MPCITFSQEDMHVRNPKHDRPLYFTGYIGSIRVDRIQVDPGSALSIIPLWLVHHLGVPLHHLSTMRTTIYNFNASNTRPLGKTKLTCQMGDLRTDVTCYVIDAETSYNLEATIQGVENYFTDSIHYLDVEPFEVPLSEEPDSGNEADIESEYEQGLVFNDIEHVVIGLEDLDVNDPVYEDSGVIFNNNDLAYFSRVELNPNMPGTNADVIADPLSKLYAESNLYILIQSSFITNR</sequence>
<name>A0A5P1E1U4_ASPOF</name>
<dbReference type="EMBL" id="CM007390">
    <property type="protein sequence ID" value="ONK56580.1"/>
    <property type="molecule type" value="Genomic_DNA"/>
</dbReference>
<dbReference type="Proteomes" id="UP000243459">
    <property type="component" value="Chromosome 10"/>
</dbReference>
<evidence type="ECO:0000313" key="1">
    <source>
        <dbReference type="EMBL" id="ONK56580.1"/>
    </source>
</evidence>
<accession>A0A5P1E1U4</accession>
<protein>
    <submittedName>
        <fullName evidence="1">Uncharacterized protein</fullName>
    </submittedName>
</protein>
<evidence type="ECO:0000313" key="2">
    <source>
        <dbReference type="Proteomes" id="UP000243459"/>
    </source>
</evidence>
<dbReference type="CDD" id="cd00303">
    <property type="entry name" value="retropepsin_like"/>
    <property type="match status" value="1"/>
</dbReference>
<proteinExistence type="predicted"/>
<organism evidence="1 2">
    <name type="scientific">Asparagus officinalis</name>
    <name type="common">Garden asparagus</name>
    <dbReference type="NCBI Taxonomy" id="4686"/>
    <lineage>
        <taxon>Eukaryota</taxon>
        <taxon>Viridiplantae</taxon>
        <taxon>Streptophyta</taxon>
        <taxon>Embryophyta</taxon>
        <taxon>Tracheophyta</taxon>
        <taxon>Spermatophyta</taxon>
        <taxon>Magnoliopsida</taxon>
        <taxon>Liliopsida</taxon>
        <taxon>Asparagales</taxon>
        <taxon>Asparagaceae</taxon>
        <taxon>Asparagoideae</taxon>
        <taxon>Asparagus</taxon>
    </lineage>
</organism>
<dbReference type="AlphaFoldDB" id="A0A5P1E1U4"/>
<reference evidence="2" key="1">
    <citation type="journal article" date="2017" name="Nat. Commun.">
        <title>The asparagus genome sheds light on the origin and evolution of a young Y chromosome.</title>
        <authorList>
            <person name="Harkess A."/>
            <person name="Zhou J."/>
            <person name="Xu C."/>
            <person name="Bowers J.E."/>
            <person name="Van der Hulst R."/>
            <person name="Ayyampalayam S."/>
            <person name="Mercati F."/>
            <person name="Riccardi P."/>
            <person name="McKain M.R."/>
            <person name="Kakrana A."/>
            <person name="Tang H."/>
            <person name="Ray J."/>
            <person name="Groenendijk J."/>
            <person name="Arikit S."/>
            <person name="Mathioni S.M."/>
            <person name="Nakano M."/>
            <person name="Shan H."/>
            <person name="Telgmann-Rauber A."/>
            <person name="Kanno A."/>
            <person name="Yue Z."/>
            <person name="Chen H."/>
            <person name="Li W."/>
            <person name="Chen Y."/>
            <person name="Xu X."/>
            <person name="Zhang Y."/>
            <person name="Luo S."/>
            <person name="Chen H."/>
            <person name="Gao J."/>
            <person name="Mao Z."/>
            <person name="Pires J.C."/>
            <person name="Luo M."/>
            <person name="Kudrna D."/>
            <person name="Wing R.A."/>
            <person name="Meyers B.C."/>
            <person name="Yi K."/>
            <person name="Kong H."/>
            <person name="Lavrijsen P."/>
            <person name="Sunseri F."/>
            <person name="Falavigna A."/>
            <person name="Ye Y."/>
            <person name="Leebens-Mack J.H."/>
            <person name="Chen G."/>
        </authorList>
    </citation>
    <scope>NUCLEOTIDE SEQUENCE [LARGE SCALE GENOMIC DNA]</scope>
    <source>
        <strain evidence="2">cv. DH0086</strain>
    </source>
</reference>
<dbReference type="Gramene" id="ONK56580">
    <property type="protein sequence ID" value="ONK56580"/>
    <property type="gene ID" value="A4U43_C10F10340"/>
</dbReference>